<evidence type="ECO:0000256" key="6">
    <source>
        <dbReference type="ARBA" id="ARBA00022801"/>
    </source>
</evidence>
<proteinExistence type="inferred from homology"/>
<dbReference type="EMBL" id="JAWJZB010000003">
    <property type="protein sequence ID" value="MDV5087898.1"/>
    <property type="molecule type" value="Genomic_DNA"/>
</dbReference>
<dbReference type="InterPro" id="IPR036523">
    <property type="entry name" value="SurE-like_sf"/>
</dbReference>
<evidence type="ECO:0000313" key="9">
    <source>
        <dbReference type="EMBL" id="MDV5087898.1"/>
    </source>
</evidence>
<evidence type="ECO:0000256" key="1">
    <source>
        <dbReference type="ARBA" id="ARBA00000815"/>
    </source>
</evidence>
<feature type="binding site" evidence="7">
    <location>
        <position position="97"/>
    </location>
    <ligand>
        <name>a divalent metal cation</name>
        <dbReference type="ChEBI" id="CHEBI:60240"/>
    </ligand>
</feature>
<keyword evidence="5 7" id="KW-0547">Nucleotide-binding</keyword>
<organism evidence="9 10">
    <name type="scientific">Veillonella absiana</name>
    <dbReference type="NCBI Taxonomy" id="3079305"/>
    <lineage>
        <taxon>Bacteria</taxon>
        <taxon>Bacillati</taxon>
        <taxon>Bacillota</taxon>
        <taxon>Negativicutes</taxon>
        <taxon>Veillonellales</taxon>
        <taxon>Veillonellaceae</taxon>
        <taxon>Veillonella</taxon>
    </lineage>
</organism>
<keyword evidence="4 7" id="KW-0479">Metal-binding</keyword>
<dbReference type="NCBIfam" id="TIGR00087">
    <property type="entry name" value="surE"/>
    <property type="match status" value="1"/>
</dbReference>
<comment type="cofactor">
    <cofactor evidence="7">
        <name>a divalent metal cation</name>
        <dbReference type="ChEBI" id="CHEBI:60240"/>
    </cofactor>
    <text evidence="7">Binds 1 divalent metal cation per subunit.</text>
</comment>
<dbReference type="Gene3D" id="3.40.1210.10">
    <property type="entry name" value="Survival protein SurE-like phosphatase/nucleotidase"/>
    <property type="match status" value="1"/>
</dbReference>
<feature type="binding site" evidence="7">
    <location>
        <position position="9"/>
    </location>
    <ligand>
        <name>a divalent metal cation</name>
        <dbReference type="ChEBI" id="CHEBI:60240"/>
    </ligand>
</feature>
<comment type="catalytic activity">
    <reaction evidence="1 7">
        <text>a ribonucleoside 5'-phosphate + H2O = a ribonucleoside + phosphate</text>
        <dbReference type="Rhea" id="RHEA:12484"/>
        <dbReference type="ChEBI" id="CHEBI:15377"/>
        <dbReference type="ChEBI" id="CHEBI:18254"/>
        <dbReference type="ChEBI" id="CHEBI:43474"/>
        <dbReference type="ChEBI" id="CHEBI:58043"/>
        <dbReference type="EC" id="3.1.3.5"/>
    </reaction>
</comment>
<gene>
    <name evidence="7 9" type="primary">surE</name>
    <name evidence="9" type="ORF">RVY80_03420</name>
</gene>
<keyword evidence="6 7" id="KW-0378">Hydrolase</keyword>
<protein>
    <recommendedName>
        <fullName evidence="7">5'-nucleotidase SurE</fullName>
        <ecNumber evidence="7">3.1.3.5</ecNumber>
    </recommendedName>
    <alternativeName>
        <fullName evidence="7">Nucleoside 5'-monophosphate phosphohydrolase</fullName>
    </alternativeName>
</protein>
<dbReference type="InterPro" id="IPR030048">
    <property type="entry name" value="SurE"/>
</dbReference>
<sequence length="253" mass="28514">MHILICNDDGILAPGLRDMADYLAQFYQVTVVAPEVEQSAKSHALTIETPLKIRKFSDDTANPRLMAVTGTPSDCMKLAMSYLLVDDMPDLVISGINHGFNLGSDVLYSGTVSGAMESMFYNIPGLALSVRKYSSRRGEEMLPFIKSFIEQIFVKEAFHGLLNVNFPLEGPCDWDHVEVVSQGFQRYTDIIDARMSRRGDEYFWIGGHLEFDKDDIPTDVERIEHGVITVVALTWKQQNDEDMEIVKKIVDKV</sequence>
<name>A0ABU3Z7K2_9FIRM</name>
<evidence type="ECO:0000256" key="7">
    <source>
        <dbReference type="HAMAP-Rule" id="MF_00060"/>
    </source>
</evidence>
<keyword evidence="3 7" id="KW-0963">Cytoplasm</keyword>
<reference evidence="9 10" key="1">
    <citation type="submission" date="2023-10" db="EMBL/GenBank/DDBJ databases">
        <title>Veillonella sp. nov., isolated from a pig farm feces dump.</title>
        <authorList>
            <person name="Chang Y.-H."/>
        </authorList>
    </citation>
    <scope>NUCLEOTIDE SEQUENCE [LARGE SCALE GENOMIC DNA]</scope>
    <source>
        <strain evidence="9 10">YH-vei2233</strain>
    </source>
</reference>
<feature type="domain" description="Survival protein SurE-like phosphatase/nucleotidase" evidence="8">
    <location>
        <begin position="3"/>
        <end position="188"/>
    </location>
</feature>
<comment type="similarity">
    <text evidence="2 7">Belongs to the SurE nucleotidase family.</text>
</comment>
<feature type="binding site" evidence="7">
    <location>
        <position position="8"/>
    </location>
    <ligand>
        <name>a divalent metal cation</name>
        <dbReference type="ChEBI" id="CHEBI:60240"/>
    </ligand>
</feature>
<comment type="subcellular location">
    <subcellularLocation>
        <location evidence="7">Cytoplasm</location>
    </subcellularLocation>
</comment>
<accession>A0ABU3Z7K2</accession>
<comment type="caution">
    <text evidence="9">The sequence shown here is derived from an EMBL/GenBank/DDBJ whole genome shotgun (WGS) entry which is preliminary data.</text>
</comment>
<evidence type="ECO:0000256" key="2">
    <source>
        <dbReference type="ARBA" id="ARBA00011062"/>
    </source>
</evidence>
<feature type="binding site" evidence="7">
    <location>
        <position position="39"/>
    </location>
    <ligand>
        <name>a divalent metal cation</name>
        <dbReference type="ChEBI" id="CHEBI:60240"/>
    </ligand>
</feature>
<dbReference type="RefSeq" id="WP_295194004.1">
    <property type="nucleotide sequence ID" value="NZ_JAWJZA010000001.1"/>
</dbReference>
<dbReference type="InterPro" id="IPR002828">
    <property type="entry name" value="SurE-like_Pase/nucleotidase"/>
</dbReference>
<dbReference type="PANTHER" id="PTHR30457">
    <property type="entry name" value="5'-NUCLEOTIDASE SURE"/>
    <property type="match status" value="1"/>
</dbReference>
<dbReference type="Proteomes" id="UP001272515">
    <property type="component" value="Unassembled WGS sequence"/>
</dbReference>
<dbReference type="Pfam" id="PF01975">
    <property type="entry name" value="SurE"/>
    <property type="match status" value="1"/>
</dbReference>
<evidence type="ECO:0000256" key="3">
    <source>
        <dbReference type="ARBA" id="ARBA00022490"/>
    </source>
</evidence>
<evidence type="ECO:0000256" key="5">
    <source>
        <dbReference type="ARBA" id="ARBA00022741"/>
    </source>
</evidence>
<dbReference type="GO" id="GO:0008254">
    <property type="term" value="F:3'-nucleotidase activity"/>
    <property type="evidence" value="ECO:0007669"/>
    <property type="project" value="UniProtKB-EC"/>
</dbReference>
<dbReference type="GO" id="GO:0008253">
    <property type="term" value="F:5'-nucleotidase activity"/>
    <property type="evidence" value="ECO:0007669"/>
    <property type="project" value="UniProtKB-EC"/>
</dbReference>
<evidence type="ECO:0000259" key="8">
    <source>
        <dbReference type="Pfam" id="PF01975"/>
    </source>
</evidence>
<dbReference type="SUPFAM" id="SSF64167">
    <property type="entry name" value="SurE-like"/>
    <property type="match status" value="1"/>
</dbReference>
<dbReference type="EC" id="3.1.3.5" evidence="7"/>
<dbReference type="HAMAP" id="MF_00060">
    <property type="entry name" value="SurE"/>
    <property type="match status" value="1"/>
</dbReference>
<dbReference type="PANTHER" id="PTHR30457:SF12">
    <property type="entry name" value="5'_3'-NUCLEOTIDASE SURE"/>
    <property type="match status" value="1"/>
</dbReference>
<comment type="function">
    <text evidence="7">Nucleotidase that shows phosphatase activity on nucleoside 5'-monophosphates.</text>
</comment>
<keyword evidence="10" id="KW-1185">Reference proteome</keyword>
<evidence type="ECO:0000256" key="4">
    <source>
        <dbReference type="ARBA" id="ARBA00022723"/>
    </source>
</evidence>
<evidence type="ECO:0000313" key="10">
    <source>
        <dbReference type="Proteomes" id="UP001272515"/>
    </source>
</evidence>